<comment type="caution">
    <text evidence="1">The sequence shown here is derived from an EMBL/GenBank/DDBJ whole genome shotgun (WGS) entry which is preliminary data.</text>
</comment>
<proteinExistence type="predicted"/>
<reference evidence="1 2" key="1">
    <citation type="submission" date="2019-04" db="EMBL/GenBank/DDBJ databases">
        <title>Flavobacterium sp. nov. isolated from construction timber.</title>
        <authorList>
            <person name="Lin S.-Y."/>
            <person name="Chang C.-T."/>
            <person name="Young C.-C."/>
        </authorList>
    </citation>
    <scope>NUCLEOTIDE SEQUENCE [LARGE SCALE GENOMIC DNA]</scope>
    <source>
        <strain evidence="1 2">CC-CTC003</strain>
    </source>
</reference>
<gene>
    <name evidence="1" type="ORF">E6C50_04360</name>
</gene>
<keyword evidence="2" id="KW-1185">Reference proteome</keyword>
<dbReference type="Proteomes" id="UP000307507">
    <property type="component" value="Unassembled WGS sequence"/>
</dbReference>
<accession>A0A4S4A555</accession>
<evidence type="ECO:0000313" key="2">
    <source>
        <dbReference type="Proteomes" id="UP000307507"/>
    </source>
</evidence>
<dbReference type="EMBL" id="SSNZ01000001">
    <property type="protein sequence ID" value="THF53443.1"/>
    <property type="molecule type" value="Genomic_DNA"/>
</dbReference>
<dbReference type="RefSeq" id="WP_136401966.1">
    <property type="nucleotide sequence ID" value="NZ_SSNZ01000001.1"/>
</dbReference>
<organism evidence="1 2">
    <name type="scientific">Flavobacterium supellecticarium</name>
    <dbReference type="NCBI Taxonomy" id="2565924"/>
    <lineage>
        <taxon>Bacteria</taxon>
        <taxon>Pseudomonadati</taxon>
        <taxon>Bacteroidota</taxon>
        <taxon>Flavobacteriia</taxon>
        <taxon>Flavobacteriales</taxon>
        <taxon>Flavobacteriaceae</taxon>
        <taxon>Flavobacterium</taxon>
    </lineage>
</organism>
<dbReference type="AlphaFoldDB" id="A0A4S4A555"/>
<name>A0A4S4A555_9FLAO</name>
<dbReference type="OrthoDB" id="894042at2"/>
<sequence>MKKTIAILFVSLYLFSTTQLSELLKIPIFVEHYIEHRHENAKITLWDFLWLHYANGNIHDADYDRDMQLPFKALTYPVVACLSFIIPTPISFTNPLNNNRVEKQQAFYESPDYISLYLSSIWQPPRFC</sequence>
<evidence type="ECO:0000313" key="1">
    <source>
        <dbReference type="EMBL" id="THF53443.1"/>
    </source>
</evidence>
<protein>
    <submittedName>
        <fullName evidence="1">Uncharacterized protein</fullName>
    </submittedName>
</protein>